<gene>
    <name evidence="1" type="ordered locus">BN6_19210</name>
</gene>
<accession>K0JTI6</accession>
<keyword evidence="2" id="KW-1185">Reference proteome</keyword>
<proteinExistence type="predicted"/>
<dbReference type="AlphaFoldDB" id="K0JTI6"/>
<evidence type="ECO:0000313" key="1">
    <source>
        <dbReference type="EMBL" id="CCH29241.1"/>
    </source>
</evidence>
<reference evidence="1 2" key="1">
    <citation type="journal article" date="2012" name="BMC Genomics">
        <title>Complete genome sequence of Saccharothrix espanaensis DSM 44229T and comparison to the other completely sequenced Pseudonocardiaceae.</title>
        <authorList>
            <person name="Strobel T."/>
            <person name="Al-Dilaimi A."/>
            <person name="Blom J."/>
            <person name="Gessner A."/>
            <person name="Kalinowski J."/>
            <person name="Luzhetska M."/>
            <person name="Puhler A."/>
            <person name="Szczepanowski R."/>
            <person name="Bechthold A."/>
            <person name="Ruckert C."/>
        </authorList>
    </citation>
    <scope>NUCLEOTIDE SEQUENCE [LARGE SCALE GENOMIC DNA]</scope>
    <source>
        <strain evidence="2">ATCC 51144 / DSM 44229 / JCM 9112 / NBRC 15066 / NRRL 15764</strain>
    </source>
</reference>
<sequence>MVDGVLRVVQVGAQSTARPDTEVGYPRAVYRDDNGSPMWQAGVVTDTGHGQPGGSAVRLGNAAVQRLARVRERVRELASGAPKGA</sequence>
<dbReference type="KEGG" id="sesp:BN6_19210"/>
<protein>
    <submittedName>
        <fullName evidence="1">Uncharacterized protein</fullName>
    </submittedName>
</protein>
<name>K0JTI6_SACES</name>
<evidence type="ECO:0000313" key="2">
    <source>
        <dbReference type="Proteomes" id="UP000006281"/>
    </source>
</evidence>
<dbReference type="Proteomes" id="UP000006281">
    <property type="component" value="Chromosome"/>
</dbReference>
<dbReference type="EMBL" id="HE804045">
    <property type="protein sequence ID" value="CCH29241.1"/>
    <property type="molecule type" value="Genomic_DNA"/>
</dbReference>
<organism evidence="1 2">
    <name type="scientific">Saccharothrix espanaensis (strain ATCC 51144 / DSM 44229 / JCM 9112 / NBRC 15066 / NRRL 15764)</name>
    <dbReference type="NCBI Taxonomy" id="1179773"/>
    <lineage>
        <taxon>Bacteria</taxon>
        <taxon>Bacillati</taxon>
        <taxon>Actinomycetota</taxon>
        <taxon>Actinomycetes</taxon>
        <taxon>Pseudonocardiales</taxon>
        <taxon>Pseudonocardiaceae</taxon>
        <taxon>Saccharothrix</taxon>
    </lineage>
</organism>
<dbReference type="HOGENOM" id="CLU_2510700_0_0_11"/>
<dbReference type="STRING" id="1179773.BN6_19210"/>